<dbReference type="AlphaFoldDB" id="A0A7N0T660"/>
<evidence type="ECO:0000256" key="11">
    <source>
        <dbReference type="ARBA" id="ARBA00023136"/>
    </source>
</evidence>
<feature type="transmembrane region" description="Helical" evidence="13">
    <location>
        <begin position="31"/>
        <end position="53"/>
    </location>
</feature>
<evidence type="ECO:0000256" key="1">
    <source>
        <dbReference type="ARBA" id="ARBA00004123"/>
    </source>
</evidence>
<dbReference type="Gramene" id="Kaladp0024s0296.1.v1.1">
    <property type="protein sequence ID" value="Kaladp0024s0296.1.v1.1.CDS.1"/>
    <property type="gene ID" value="Kaladp0024s0296.v1.1"/>
</dbReference>
<dbReference type="Proteomes" id="UP000594263">
    <property type="component" value="Unplaced"/>
</dbReference>
<evidence type="ECO:0000313" key="15">
    <source>
        <dbReference type="Proteomes" id="UP000594263"/>
    </source>
</evidence>
<evidence type="ECO:0000256" key="6">
    <source>
        <dbReference type="ARBA" id="ARBA00022473"/>
    </source>
</evidence>
<evidence type="ECO:0000256" key="5">
    <source>
        <dbReference type="ARBA" id="ARBA00006891"/>
    </source>
</evidence>
<evidence type="ECO:0000313" key="14">
    <source>
        <dbReference type="EnsemblPlants" id="Kaladp0024s0296.1.v1.1.CDS.1"/>
    </source>
</evidence>
<evidence type="ECO:0000256" key="10">
    <source>
        <dbReference type="ARBA" id="ARBA00022989"/>
    </source>
</evidence>
<evidence type="ECO:0000256" key="8">
    <source>
        <dbReference type="ARBA" id="ARBA00022692"/>
    </source>
</evidence>
<protein>
    <submittedName>
        <fullName evidence="14">Uncharacterized protein</fullName>
    </submittedName>
</protein>
<keyword evidence="12" id="KW-0539">Nucleus</keyword>
<keyword evidence="7" id="KW-0963">Cytoplasm</keyword>
<keyword evidence="9" id="KW-0256">Endoplasmic reticulum</keyword>
<dbReference type="GO" id="GO:0046622">
    <property type="term" value="P:positive regulation of organ growth"/>
    <property type="evidence" value="ECO:0007669"/>
    <property type="project" value="InterPro"/>
</dbReference>
<keyword evidence="8 13" id="KW-0812">Transmembrane</keyword>
<evidence type="ECO:0000256" key="4">
    <source>
        <dbReference type="ARBA" id="ARBA00004496"/>
    </source>
</evidence>
<evidence type="ECO:0000256" key="13">
    <source>
        <dbReference type="SAM" id="Phobius"/>
    </source>
</evidence>
<dbReference type="InterPro" id="IPR037468">
    <property type="entry name" value="ARGOS/ARL/OSR1"/>
</dbReference>
<accession>A0A7N0T660</accession>
<keyword evidence="15" id="KW-1185">Reference proteome</keyword>
<evidence type="ECO:0000256" key="3">
    <source>
        <dbReference type="ARBA" id="ARBA00004240"/>
    </source>
</evidence>
<keyword evidence="6" id="KW-0217">Developmental protein</keyword>
<dbReference type="GO" id="GO:0005634">
    <property type="term" value="C:nucleus"/>
    <property type="evidence" value="ECO:0007669"/>
    <property type="project" value="UniProtKB-SubCell"/>
</dbReference>
<evidence type="ECO:0000256" key="9">
    <source>
        <dbReference type="ARBA" id="ARBA00022824"/>
    </source>
</evidence>
<keyword evidence="11 13" id="KW-0472">Membrane</keyword>
<dbReference type="GO" id="GO:0016020">
    <property type="term" value="C:membrane"/>
    <property type="evidence" value="ECO:0007669"/>
    <property type="project" value="UniProtKB-SubCell"/>
</dbReference>
<proteinExistence type="inferred from homology"/>
<organism evidence="14 15">
    <name type="scientific">Kalanchoe fedtschenkoi</name>
    <name type="common">Lavender scallops</name>
    <name type="synonym">South American air plant</name>
    <dbReference type="NCBI Taxonomy" id="63787"/>
    <lineage>
        <taxon>Eukaryota</taxon>
        <taxon>Viridiplantae</taxon>
        <taxon>Streptophyta</taxon>
        <taxon>Embryophyta</taxon>
        <taxon>Tracheophyta</taxon>
        <taxon>Spermatophyta</taxon>
        <taxon>Magnoliopsida</taxon>
        <taxon>eudicotyledons</taxon>
        <taxon>Gunneridae</taxon>
        <taxon>Pentapetalae</taxon>
        <taxon>Saxifragales</taxon>
        <taxon>Crassulaceae</taxon>
        <taxon>Kalanchoe</taxon>
    </lineage>
</organism>
<comment type="similarity">
    <text evidence="5">Belongs to the plant organ size related (OSR) protein family.</text>
</comment>
<dbReference type="PANTHER" id="PTHR36023:SF3">
    <property type="entry name" value="ARGOS-LIKE PROTEIN"/>
    <property type="match status" value="1"/>
</dbReference>
<dbReference type="PANTHER" id="PTHR36023">
    <property type="entry name" value="ARGOS-LIKE PROTEIN"/>
    <property type="match status" value="1"/>
</dbReference>
<evidence type="ECO:0000256" key="12">
    <source>
        <dbReference type="ARBA" id="ARBA00023242"/>
    </source>
</evidence>
<dbReference type="GO" id="GO:0009725">
    <property type="term" value="P:response to hormone"/>
    <property type="evidence" value="ECO:0007669"/>
    <property type="project" value="UniProtKB-ARBA"/>
</dbReference>
<evidence type="ECO:0000256" key="7">
    <source>
        <dbReference type="ARBA" id="ARBA00022490"/>
    </source>
</evidence>
<evidence type="ECO:0000256" key="2">
    <source>
        <dbReference type="ARBA" id="ARBA00004141"/>
    </source>
</evidence>
<keyword evidence="10 13" id="KW-1133">Transmembrane helix</keyword>
<dbReference type="EnsemblPlants" id="Kaladp0024s0296.1.v1.1">
    <property type="protein sequence ID" value="Kaladp0024s0296.1.v1.1.CDS.1"/>
    <property type="gene ID" value="Kaladp0024s0296.v1.1"/>
</dbReference>
<sequence>MMESSSSGGSASSPPTLQVLYRSMTMVARSLGFRWGLVMVCLTVSMVFLPLLLPPLPPPPFMLLLFPVAIMAALMFLAFSPAQTYSLNAAVSVAL</sequence>
<name>A0A7N0T660_KALFE</name>
<reference evidence="14" key="1">
    <citation type="submission" date="2021-01" db="UniProtKB">
        <authorList>
            <consortium name="EnsemblPlants"/>
        </authorList>
    </citation>
    <scope>IDENTIFICATION</scope>
</reference>
<feature type="transmembrane region" description="Helical" evidence="13">
    <location>
        <begin position="59"/>
        <end position="79"/>
    </location>
</feature>
<comment type="subcellular location">
    <subcellularLocation>
        <location evidence="4">Cytoplasm</location>
    </subcellularLocation>
    <subcellularLocation>
        <location evidence="3">Endoplasmic reticulum</location>
    </subcellularLocation>
    <subcellularLocation>
        <location evidence="2">Membrane</location>
        <topology evidence="2">Multi-pass membrane protein</topology>
    </subcellularLocation>
    <subcellularLocation>
        <location evidence="1">Nucleus</location>
    </subcellularLocation>
</comment>
<dbReference type="GO" id="GO:0005783">
    <property type="term" value="C:endoplasmic reticulum"/>
    <property type="evidence" value="ECO:0007669"/>
    <property type="project" value="UniProtKB-SubCell"/>
</dbReference>